<dbReference type="Pfam" id="PF00105">
    <property type="entry name" value="zf-C4"/>
    <property type="match status" value="1"/>
</dbReference>
<keyword evidence="7 10" id="KW-0804">Transcription</keyword>
<organism evidence="13 14">
    <name type="scientific">Ancylostoma ceylanicum</name>
    <dbReference type="NCBI Taxonomy" id="53326"/>
    <lineage>
        <taxon>Eukaryota</taxon>
        <taxon>Metazoa</taxon>
        <taxon>Ecdysozoa</taxon>
        <taxon>Nematoda</taxon>
        <taxon>Chromadorea</taxon>
        <taxon>Rhabditida</taxon>
        <taxon>Rhabditina</taxon>
        <taxon>Rhabditomorpha</taxon>
        <taxon>Strongyloidea</taxon>
        <taxon>Ancylostomatidae</taxon>
        <taxon>Ancylostomatinae</taxon>
        <taxon>Ancylostoma</taxon>
    </lineage>
</organism>
<dbReference type="PANTHER" id="PTHR45805">
    <property type="entry name" value="NUCLEAR HORMONE RECEPTOR HR3-RELATED"/>
    <property type="match status" value="1"/>
</dbReference>
<dbReference type="InterPro" id="IPR001628">
    <property type="entry name" value="Znf_hrmn_rcpt"/>
</dbReference>
<dbReference type="Proteomes" id="UP000054495">
    <property type="component" value="Unassembled WGS sequence"/>
</dbReference>
<dbReference type="GO" id="GO:0005634">
    <property type="term" value="C:nucleus"/>
    <property type="evidence" value="ECO:0007669"/>
    <property type="project" value="UniProtKB-SubCell"/>
</dbReference>
<comment type="subcellular location">
    <subcellularLocation>
        <location evidence="1 10">Nucleus</location>
    </subcellularLocation>
</comment>
<dbReference type="Gene3D" id="1.10.565.10">
    <property type="entry name" value="Retinoid X Receptor"/>
    <property type="match status" value="1"/>
</dbReference>
<dbReference type="Gene3D" id="3.30.50.10">
    <property type="entry name" value="Erythroid Transcription Factor GATA-1, subunit A"/>
    <property type="match status" value="1"/>
</dbReference>
<dbReference type="FunFam" id="3.30.50.10:FF:000003">
    <property type="entry name" value="Nuclear orphan receptor ROR-beta"/>
    <property type="match status" value="1"/>
</dbReference>
<dbReference type="InterPro" id="IPR001723">
    <property type="entry name" value="Nuclear_hrmn_rcpt"/>
</dbReference>
<reference evidence="13 14" key="1">
    <citation type="submission" date="2013-05" db="EMBL/GenBank/DDBJ databases">
        <title>Draft genome of the parasitic nematode Anyclostoma ceylanicum.</title>
        <authorList>
            <person name="Mitreva M."/>
        </authorList>
    </citation>
    <scope>NUCLEOTIDE SEQUENCE [LARGE SCALE GENOMIC DNA]</scope>
</reference>
<evidence type="ECO:0000259" key="12">
    <source>
        <dbReference type="PROSITE" id="PS51843"/>
    </source>
</evidence>
<comment type="similarity">
    <text evidence="10">Belongs to the nuclear hormone receptor family.</text>
</comment>
<dbReference type="PROSITE" id="PS00031">
    <property type="entry name" value="NUCLEAR_REC_DBD_1"/>
    <property type="match status" value="1"/>
</dbReference>
<gene>
    <name evidence="13" type="ORF">ANCCEY_04472</name>
</gene>
<dbReference type="AlphaFoldDB" id="A0A0D6LX74"/>
<protein>
    <submittedName>
        <fullName evidence="13">Zinc finger, C4 type</fullName>
    </submittedName>
</protein>
<name>A0A0D6LX74_9BILA</name>
<keyword evidence="2 10" id="KW-0479">Metal-binding</keyword>
<proteinExistence type="inferred from homology"/>
<evidence type="ECO:0000256" key="3">
    <source>
        <dbReference type="ARBA" id="ARBA00022771"/>
    </source>
</evidence>
<dbReference type="SMART" id="SM00430">
    <property type="entry name" value="HOLI"/>
    <property type="match status" value="1"/>
</dbReference>
<evidence type="ECO:0000256" key="10">
    <source>
        <dbReference type="RuleBase" id="RU004334"/>
    </source>
</evidence>
<sequence length="439" mass="48369">MSSARVELSSTSVAVGAIIIKKEEPSSTSTTPHADGEENQPQIEVIPCKVCGDKSSGVHYGVITCEGCKGFFRRSQSSVTNYQCPRQKNCTVDRVNRNRCQYCRLKKCMELGMSRDAVKFGRMSKKQREKVEDEVRLHKQMQEATGIPYMYGEYSPPSQQPSTYAAPGYETGLYPHYAQGAYAHAVAAAPISYPSHSYGVAQQGAVPASNGGFPSPQLSSAAEEDTAAKIVAAFETTHTQMRNMNPNPTIVDVNRFASINRVGIWRQFAADLTTVIQAIIEFAKMIDGFMRLGQEEQIHLLKGGVFELAVVELSSRYSPETQTLSMDNIVRFVQEFHQCLHDLAVCQLTSSEVALLCAILLLEPASTEQATCERLRTVLAQSLAARVGSDAQRVWDTLPRLKQTAHLHLILLGQLRAQFPAETEAGLPALYKELFSIDP</sequence>
<dbReference type="Pfam" id="PF00104">
    <property type="entry name" value="Hormone_recep"/>
    <property type="match status" value="1"/>
</dbReference>
<evidence type="ECO:0000256" key="9">
    <source>
        <dbReference type="ARBA" id="ARBA00023242"/>
    </source>
</evidence>
<dbReference type="GO" id="GO:0004879">
    <property type="term" value="F:nuclear receptor activity"/>
    <property type="evidence" value="ECO:0007669"/>
    <property type="project" value="TreeGrafter"/>
</dbReference>
<dbReference type="CDD" id="cd06968">
    <property type="entry name" value="NR_DBD_ROR"/>
    <property type="match status" value="1"/>
</dbReference>
<accession>A0A0D6LX74</accession>
<keyword evidence="9 10" id="KW-0539">Nucleus</keyword>
<evidence type="ECO:0000259" key="11">
    <source>
        <dbReference type="PROSITE" id="PS51030"/>
    </source>
</evidence>
<dbReference type="SUPFAM" id="SSF48508">
    <property type="entry name" value="Nuclear receptor ligand-binding domain"/>
    <property type="match status" value="1"/>
</dbReference>
<keyword evidence="3 10" id="KW-0863">Zinc-finger</keyword>
<keyword evidence="5 10" id="KW-0805">Transcription regulation</keyword>
<keyword evidence="4 10" id="KW-0862">Zinc</keyword>
<dbReference type="SUPFAM" id="SSF57716">
    <property type="entry name" value="Glucocorticoid receptor-like (DNA-binding domain)"/>
    <property type="match status" value="1"/>
</dbReference>
<dbReference type="GO" id="GO:0000978">
    <property type="term" value="F:RNA polymerase II cis-regulatory region sequence-specific DNA binding"/>
    <property type="evidence" value="ECO:0007669"/>
    <property type="project" value="TreeGrafter"/>
</dbReference>
<dbReference type="PRINTS" id="PR00398">
    <property type="entry name" value="STRDHORMONER"/>
</dbReference>
<dbReference type="InterPro" id="IPR035500">
    <property type="entry name" value="NHR-like_dom_sf"/>
</dbReference>
<dbReference type="PROSITE" id="PS51843">
    <property type="entry name" value="NR_LBD"/>
    <property type="match status" value="1"/>
</dbReference>
<feature type="domain" description="NR LBD" evidence="12">
    <location>
        <begin position="222"/>
        <end position="439"/>
    </location>
</feature>
<dbReference type="SMART" id="SM00399">
    <property type="entry name" value="ZnF_C4"/>
    <property type="match status" value="1"/>
</dbReference>
<evidence type="ECO:0000313" key="14">
    <source>
        <dbReference type="Proteomes" id="UP000054495"/>
    </source>
</evidence>
<dbReference type="InterPro" id="IPR000536">
    <property type="entry name" value="Nucl_hrmn_rcpt_lig-bd"/>
</dbReference>
<dbReference type="GO" id="GO:0008270">
    <property type="term" value="F:zinc ion binding"/>
    <property type="evidence" value="ECO:0007669"/>
    <property type="project" value="UniProtKB-KW"/>
</dbReference>
<evidence type="ECO:0000256" key="7">
    <source>
        <dbReference type="ARBA" id="ARBA00023163"/>
    </source>
</evidence>
<evidence type="ECO:0000256" key="2">
    <source>
        <dbReference type="ARBA" id="ARBA00022723"/>
    </source>
</evidence>
<evidence type="ECO:0000256" key="4">
    <source>
        <dbReference type="ARBA" id="ARBA00022833"/>
    </source>
</evidence>
<dbReference type="PROSITE" id="PS51030">
    <property type="entry name" value="NUCLEAR_REC_DBD_2"/>
    <property type="match status" value="1"/>
</dbReference>
<keyword evidence="6 10" id="KW-0238">DNA-binding</keyword>
<dbReference type="PANTHER" id="PTHR45805:SF2">
    <property type="entry name" value="NUCLEAR HORMONE RECEPTOR HR3-RELATED"/>
    <property type="match status" value="1"/>
</dbReference>
<evidence type="ECO:0000256" key="1">
    <source>
        <dbReference type="ARBA" id="ARBA00004123"/>
    </source>
</evidence>
<evidence type="ECO:0000256" key="5">
    <source>
        <dbReference type="ARBA" id="ARBA00023015"/>
    </source>
</evidence>
<dbReference type="InterPro" id="IPR013088">
    <property type="entry name" value="Znf_NHR/GATA"/>
</dbReference>
<keyword evidence="14" id="KW-1185">Reference proteome</keyword>
<dbReference type="EMBL" id="KE124864">
    <property type="protein sequence ID" value="EPB76414.1"/>
    <property type="molecule type" value="Genomic_DNA"/>
</dbReference>
<dbReference type="PRINTS" id="PR00047">
    <property type="entry name" value="STROIDFINGER"/>
</dbReference>
<keyword evidence="8 10" id="KW-0675">Receptor</keyword>
<dbReference type="InterPro" id="IPR044101">
    <property type="entry name" value="NR_DBD_ROR"/>
</dbReference>
<evidence type="ECO:0000256" key="6">
    <source>
        <dbReference type="ARBA" id="ARBA00023125"/>
    </source>
</evidence>
<evidence type="ECO:0000256" key="8">
    <source>
        <dbReference type="ARBA" id="ARBA00023170"/>
    </source>
</evidence>
<feature type="domain" description="Nuclear receptor" evidence="11">
    <location>
        <begin position="45"/>
        <end position="120"/>
    </location>
</feature>
<evidence type="ECO:0000313" key="13">
    <source>
        <dbReference type="EMBL" id="EPB76414.1"/>
    </source>
</evidence>